<dbReference type="GO" id="GO:0005525">
    <property type="term" value="F:GTP binding"/>
    <property type="evidence" value="ECO:0007669"/>
    <property type="project" value="UniProtKB-KW"/>
</dbReference>
<dbReference type="GO" id="GO:0043752">
    <property type="term" value="F:adenosylcobinamide kinase activity"/>
    <property type="evidence" value="ECO:0007669"/>
    <property type="project" value="UniProtKB-EC"/>
</dbReference>
<dbReference type="GO" id="GO:0008820">
    <property type="term" value="F:cobinamide phosphate guanylyltransferase activity"/>
    <property type="evidence" value="ECO:0007669"/>
    <property type="project" value="UniProtKB-EC"/>
</dbReference>
<dbReference type="InterPro" id="IPR027417">
    <property type="entry name" value="P-loop_NTPase"/>
</dbReference>
<keyword evidence="13 18" id="KW-0418">Kinase</keyword>
<evidence type="ECO:0000256" key="4">
    <source>
        <dbReference type="ARBA" id="ARBA00003889"/>
    </source>
</evidence>
<evidence type="ECO:0000313" key="20">
    <source>
        <dbReference type="Proteomes" id="UP000746751"/>
    </source>
</evidence>
<evidence type="ECO:0000256" key="17">
    <source>
        <dbReference type="ARBA" id="ARBA00030571"/>
    </source>
</evidence>
<dbReference type="PANTHER" id="PTHR34848">
    <property type="match status" value="1"/>
</dbReference>
<name>A0A921IR84_9ACTN</name>
<sequence>MRALVFGGAACGKSAFAEGLCCARGGRVLYVATMERAGADAEARIERHRRLRAGKGFSVLECPRGLAHAKIEPVDVALVEDVGNLVANELFSGREDAGGCLDAEGAARRVVAGIDHLADRADDVVAVSIDTGRDGVRYDEGTEAYLDALARVNAELAAASACAVEVVCGLPVWLRGSMDVWKDGAR</sequence>
<keyword evidence="18" id="KW-0548">Nucleotidyltransferase</keyword>
<keyword evidence="12" id="KW-0547">Nucleotide-binding</keyword>
<dbReference type="EMBL" id="JAUEIQ010000008">
    <property type="protein sequence ID" value="MDN0064317.1"/>
    <property type="molecule type" value="Genomic_DNA"/>
</dbReference>
<dbReference type="SUPFAM" id="SSF52540">
    <property type="entry name" value="P-loop containing nucleoside triphosphate hydrolases"/>
    <property type="match status" value="1"/>
</dbReference>
<protein>
    <recommendedName>
        <fullName evidence="16">Adenosylcobinamide kinase</fullName>
        <ecNumber evidence="8">2.7.1.156</ecNumber>
        <ecNumber evidence="9">2.7.7.62</ecNumber>
    </recommendedName>
    <alternativeName>
        <fullName evidence="17">Adenosylcobinamide-phosphate guanylyltransferase</fullName>
    </alternativeName>
</protein>
<evidence type="ECO:0000256" key="15">
    <source>
        <dbReference type="ARBA" id="ARBA00023134"/>
    </source>
</evidence>
<evidence type="ECO:0000256" key="7">
    <source>
        <dbReference type="ARBA" id="ARBA00007490"/>
    </source>
</evidence>
<comment type="pathway">
    <text evidence="5">Cofactor biosynthesis; adenosylcobalamin biosynthesis; adenosylcobalamin from cob(II)yrinate a,c-diamide: step 6/7.</text>
</comment>
<evidence type="ECO:0000256" key="16">
    <source>
        <dbReference type="ARBA" id="ARBA00029570"/>
    </source>
</evidence>
<evidence type="ECO:0000256" key="1">
    <source>
        <dbReference type="ARBA" id="ARBA00000312"/>
    </source>
</evidence>
<keyword evidence="14" id="KW-0067">ATP-binding</keyword>
<dbReference type="Gene3D" id="3.40.50.300">
    <property type="entry name" value="P-loop containing nucleotide triphosphate hydrolases"/>
    <property type="match status" value="1"/>
</dbReference>
<dbReference type="Pfam" id="PF02283">
    <property type="entry name" value="CobU"/>
    <property type="match status" value="1"/>
</dbReference>
<evidence type="ECO:0000256" key="5">
    <source>
        <dbReference type="ARBA" id="ARBA00004692"/>
    </source>
</evidence>
<organism evidence="18 20">
    <name type="scientific">Collinsella ihumii</name>
    <dbReference type="NCBI Taxonomy" id="1720204"/>
    <lineage>
        <taxon>Bacteria</taxon>
        <taxon>Bacillati</taxon>
        <taxon>Actinomycetota</taxon>
        <taxon>Coriobacteriia</taxon>
        <taxon>Coriobacteriales</taxon>
        <taxon>Coriobacteriaceae</taxon>
        <taxon>Collinsella</taxon>
    </lineage>
</organism>
<reference evidence="19" key="3">
    <citation type="submission" date="2023-06" db="EMBL/GenBank/DDBJ databases">
        <authorList>
            <person name="Zeman M."/>
            <person name="Kubasova T."/>
            <person name="Jahodarova E."/>
            <person name="Nykrynova M."/>
            <person name="Rychlik I."/>
        </authorList>
    </citation>
    <scope>NUCLEOTIDE SEQUENCE</scope>
    <source>
        <strain evidence="19">176_SSukc20</strain>
    </source>
</reference>
<dbReference type="PANTHER" id="PTHR34848:SF1">
    <property type="entry name" value="BIFUNCTIONAL ADENOSYLCOBALAMIN BIOSYNTHESIS PROTEIN COBU"/>
    <property type="match status" value="1"/>
</dbReference>
<evidence type="ECO:0000256" key="14">
    <source>
        <dbReference type="ARBA" id="ARBA00022840"/>
    </source>
</evidence>
<reference evidence="19" key="4">
    <citation type="submission" date="2024-05" db="EMBL/GenBank/DDBJ databases">
        <title>Identification and characterization of horizontal gene transfer across gut microbiota members of farm animals based on homology search.</title>
        <authorList>
            <person name="Schwarzerova J."/>
            <person name="Nykrynova M."/>
            <person name="Jureckova K."/>
            <person name="Cejkova D."/>
            <person name="Rychlik I."/>
        </authorList>
    </citation>
    <scope>NUCLEOTIDE SEQUENCE</scope>
    <source>
        <strain evidence="19">176_SSukc20</strain>
    </source>
</reference>
<comment type="catalytic activity">
    <reaction evidence="1">
        <text>adenosylcob(III)inamide + ATP = adenosylcob(III)inamide phosphate + ADP + H(+)</text>
        <dbReference type="Rhea" id="RHEA:15769"/>
        <dbReference type="ChEBI" id="CHEBI:2480"/>
        <dbReference type="ChEBI" id="CHEBI:15378"/>
        <dbReference type="ChEBI" id="CHEBI:30616"/>
        <dbReference type="ChEBI" id="CHEBI:58502"/>
        <dbReference type="ChEBI" id="CHEBI:456216"/>
        <dbReference type="EC" id="2.7.1.156"/>
    </reaction>
</comment>
<dbReference type="RefSeq" id="WP_204564378.1">
    <property type="nucleotide sequence ID" value="NZ_JAUEIQ010000008.1"/>
</dbReference>
<evidence type="ECO:0000256" key="12">
    <source>
        <dbReference type="ARBA" id="ARBA00022741"/>
    </source>
</evidence>
<evidence type="ECO:0000256" key="11">
    <source>
        <dbReference type="ARBA" id="ARBA00022679"/>
    </source>
</evidence>
<evidence type="ECO:0000256" key="3">
    <source>
        <dbReference type="ARBA" id="ARBA00001522"/>
    </source>
</evidence>
<reference evidence="18" key="1">
    <citation type="journal article" date="2021" name="PeerJ">
        <title>Extensive microbial diversity within the chicken gut microbiome revealed by metagenomics and culture.</title>
        <authorList>
            <person name="Gilroy R."/>
            <person name="Ravi A."/>
            <person name="Getino M."/>
            <person name="Pursley I."/>
            <person name="Horton D.L."/>
            <person name="Alikhan N.F."/>
            <person name="Baker D."/>
            <person name="Gharbi K."/>
            <person name="Hall N."/>
            <person name="Watson M."/>
            <person name="Adriaenssens E.M."/>
            <person name="Foster-Nyarko E."/>
            <person name="Jarju S."/>
            <person name="Secka A."/>
            <person name="Antonio M."/>
            <person name="Oren A."/>
            <person name="Chaudhuri R.R."/>
            <person name="La Ragione R."/>
            <person name="Hildebrand F."/>
            <person name="Pallen M.J."/>
        </authorList>
    </citation>
    <scope>NUCLEOTIDE SEQUENCE</scope>
    <source>
        <strain evidence="18">ChiGjej2B2-7701</strain>
    </source>
</reference>
<evidence type="ECO:0000256" key="6">
    <source>
        <dbReference type="ARBA" id="ARBA00005159"/>
    </source>
</evidence>
<evidence type="ECO:0000256" key="10">
    <source>
        <dbReference type="ARBA" id="ARBA00022573"/>
    </source>
</evidence>
<dbReference type="AlphaFoldDB" id="A0A921IR84"/>
<keyword evidence="15" id="KW-0342">GTP-binding</keyword>
<comment type="function">
    <text evidence="4">Catalyzes ATP-dependent phosphorylation of adenosylcobinamide and addition of GMP to adenosylcobinamide phosphate.</text>
</comment>
<dbReference type="EMBL" id="DYVF01000027">
    <property type="protein sequence ID" value="HJG30473.1"/>
    <property type="molecule type" value="Genomic_DNA"/>
</dbReference>
<evidence type="ECO:0000313" key="21">
    <source>
        <dbReference type="Proteomes" id="UP001168435"/>
    </source>
</evidence>
<dbReference type="EC" id="2.7.7.62" evidence="9"/>
<dbReference type="Proteomes" id="UP000746751">
    <property type="component" value="Unassembled WGS sequence"/>
</dbReference>
<comment type="catalytic activity">
    <reaction evidence="2">
        <text>adenosylcob(III)inamide phosphate + GTP + H(+) = adenosylcob(III)inamide-GDP + diphosphate</text>
        <dbReference type="Rhea" id="RHEA:22712"/>
        <dbReference type="ChEBI" id="CHEBI:15378"/>
        <dbReference type="ChEBI" id="CHEBI:33019"/>
        <dbReference type="ChEBI" id="CHEBI:37565"/>
        <dbReference type="ChEBI" id="CHEBI:58502"/>
        <dbReference type="ChEBI" id="CHEBI:60487"/>
        <dbReference type="EC" id="2.7.7.62"/>
    </reaction>
</comment>
<keyword evidence="11" id="KW-0808">Transferase</keyword>
<keyword evidence="10" id="KW-0169">Cobalamin biosynthesis</keyword>
<comment type="caution">
    <text evidence="18">The sequence shown here is derived from an EMBL/GenBank/DDBJ whole genome shotgun (WGS) entry which is preliminary data.</text>
</comment>
<reference evidence="18" key="2">
    <citation type="submission" date="2021-09" db="EMBL/GenBank/DDBJ databases">
        <authorList>
            <person name="Gilroy R."/>
        </authorList>
    </citation>
    <scope>NUCLEOTIDE SEQUENCE</scope>
    <source>
        <strain evidence="18">ChiGjej2B2-7701</strain>
    </source>
</reference>
<comment type="catalytic activity">
    <reaction evidence="3">
        <text>adenosylcob(III)inamide + GTP = adenosylcob(III)inamide phosphate + GDP + H(+)</text>
        <dbReference type="Rhea" id="RHEA:15765"/>
        <dbReference type="ChEBI" id="CHEBI:2480"/>
        <dbReference type="ChEBI" id="CHEBI:15378"/>
        <dbReference type="ChEBI" id="CHEBI:37565"/>
        <dbReference type="ChEBI" id="CHEBI:58189"/>
        <dbReference type="ChEBI" id="CHEBI:58502"/>
        <dbReference type="EC" id="2.7.1.156"/>
    </reaction>
</comment>
<dbReference type="GO" id="GO:0005524">
    <property type="term" value="F:ATP binding"/>
    <property type="evidence" value="ECO:0007669"/>
    <property type="project" value="UniProtKB-KW"/>
</dbReference>
<evidence type="ECO:0000256" key="8">
    <source>
        <dbReference type="ARBA" id="ARBA00012016"/>
    </source>
</evidence>
<comment type="similarity">
    <text evidence="7">Belongs to the CobU/CobP family.</text>
</comment>
<accession>A0A921IR84</accession>
<proteinExistence type="inferred from homology"/>
<dbReference type="InterPro" id="IPR003203">
    <property type="entry name" value="CobU/CobP"/>
</dbReference>
<evidence type="ECO:0000313" key="18">
    <source>
        <dbReference type="EMBL" id="HJG30473.1"/>
    </source>
</evidence>
<evidence type="ECO:0000313" key="19">
    <source>
        <dbReference type="EMBL" id="MDN0064317.1"/>
    </source>
</evidence>
<evidence type="ECO:0000256" key="13">
    <source>
        <dbReference type="ARBA" id="ARBA00022777"/>
    </source>
</evidence>
<dbReference type="EC" id="2.7.1.156" evidence="8"/>
<dbReference type="Proteomes" id="UP001168435">
    <property type="component" value="Unassembled WGS sequence"/>
</dbReference>
<evidence type="ECO:0000256" key="2">
    <source>
        <dbReference type="ARBA" id="ARBA00000711"/>
    </source>
</evidence>
<dbReference type="GO" id="GO:0009236">
    <property type="term" value="P:cobalamin biosynthetic process"/>
    <property type="evidence" value="ECO:0007669"/>
    <property type="project" value="UniProtKB-KW"/>
</dbReference>
<comment type="pathway">
    <text evidence="6">Cofactor biosynthesis; adenosylcobalamin biosynthesis; adenosylcobalamin from cob(II)yrinate a,c-diamide: step 5/7.</text>
</comment>
<evidence type="ECO:0000256" key="9">
    <source>
        <dbReference type="ARBA" id="ARBA00012523"/>
    </source>
</evidence>
<keyword evidence="21" id="KW-1185">Reference proteome</keyword>
<gene>
    <name evidence="18" type="ORF">K8U80_03645</name>
    <name evidence="19" type="ORF">QVN30_08370</name>
</gene>